<keyword evidence="6" id="KW-1003">Cell membrane</keyword>
<keyword evidence="5 6" id="KW-0472">Membrane</keyword>
<reference evidence="7" key="1">
    <citation type="submission" date="2022-03" db="EMBL/GenBank/DDBJ databases">
        <title>Genomic Encyclopedia of Type Strains, Phase III (KMG-III): the genomes of soil and plant-associated and newly described type strains.</title>
        <authorList>
            <person name="Whitman W."/>
        </authorList>
    </citation>
    <scope>NUCLEOTIDE SEQUENCE</scope>
    <source>
        <strain evidence="7">ANL 6-2</strain>
    </source>
</reference>
<comment type="similarity">
    <text evidence="2 6">Belongs to the 4-toluene sulfonate uptake permease (TSUP) (TC 2.A.102) family.</text>
</comment>
<evidence type="ECO:0000256" key="1">
    <source>
        <dbReference type="ARBA" id="ARBA00004141"/>
    </source>
</evidence>
<dbReference type="RefSeq" id="WP_253473117.1">
    <property type="nucleotide sequence ID" value="NZ_JALJXV010000001.1"/>
</dbReference>
<evidence type="ECO:0000256" key="3">
    <source>
        <dbReference type="ARBA" id="ARBA00022692"/>
    </source>
</evidence>
<dbReference type="EMBL" id="JALJXV010000001">
    <property type="protein sequence ID" value="MCP1673188.1"/>
    <property type="molecule type" value="Genomic_DNA"/>
</dbReference>
<dbReference type="AlphaFoldDB" id="A0AAE3KB54"/>
<feature type="transmembrane region" description="Helical" evidence="6">
    <location>
        <begin position="111"/>
        <end position="128"/>
    </location>
</feature>
<dbReference type="Pfam" id="PF01925">
    <property type="entry name" value="TauE"/>
    <property type="match status" value="1"/>
</dbReference>
<sequence>MQIESILPYLVLGTVSGLLSGLFGIGGGVVIVPILLILYTAIGVDQAVMMQLAVGSSLAVISITAVSSVRAHARYGNVEWGAMGRLAPGIVAGALLGAVVAAQLSFAAFRIGFAIFLLLLAVQIILQFKPKKTAPMPGLPGMFGVGAAIGVLSSLVGIGGGAMTVPFLARCGLEMRRAVGTAAACGLPIAIAGMVGFLLTGWGRAELPAWSTGFIYWPAVFWVGLAGFVIAPLGAKLAQTLPQKVLRMLFAAFLVFVAVNMLLR</sequence>
<feature type="transmembrane region" description="Helical" evidence="6">
    <location>
        <begin position="48"/>
        <end position="66"/>
    </location>
</feature>
<dbReference type="PANTHER" id="PTHR43483:SF3">
    <property type="entry name" value="MEMBRANE TRANSPORTER PROTEIN HI_0806-RELATED"/>
    <property type="match status" value="1"/>
</dbReference>
<feature type="transmembrane region" description="Helical" evidence="6">
    <location>
        <begin position="6"/>
        <end position="36"/>
    </location>
</feature>
<dbReference type="PANTHER" id="PTHR43483">
    <property type="entry name" value="MEMBRANE TRANSPORTER PROTEIN HI_0806-RELATED"/>
    <property type="match status" value="1"/>
</dbReference>
<organism evidence="7 8">
    <name type="scientific">Natronocella acetinitrilica</name>
    <dbReference type="NCBI Taxonomy" id="414046"/>
    <lineage>
        <taxon>Bacteria</taxon>
        <taxon>Pseudomonadati</taxon>
        <taxon>Pseudomonadota</taxon>
        <taxon>Gammaproteobacteria</taxon>
        <taxon>Chromatiales</taxon>
        <taxon>Ectothiorhodospiraceae</taxon>
        <taxon>Natronocella</taxon>
    </lineage>
</organism>
<gene>
    <name evidence="7" type="ORF">J2T57_000280</name>
</gene>
<name>A0AAE3KB54_9GAMM</name>
<evidence type="ECO:0000256" key="6">
    <source>
        <dbReference type="RuleBase" id="RU363041"/>
    </source>
</evidence>
<dbReference type="InterPro" id="IPR002781">
    <property type="entry name" value="TM_pro_TauE-like"/>
</dbReference>
<dbReference type="Proteomes" id="UP001205843">
    <property type="component" value="Unassembled WGS sequence"/>
</dbReference>
<feature type="transmembrane region" description="Helical" evidence="6">
    <location>
        <begin position="181"/>
        <end position="202"/>
    </location>
</feature>
<proteinExistence type="inferred from homology"/>
<evidence type="ECO:0000313" key="8">
    <source>
        <dbReference type="Proteomes" id="UP001205843"/>
    </source>
</evidence>
<keyword evidence="4 6" id="KW-1133">Transmembrane helix</keyword>
<feature type="transmembrane region" description="Helical" evidence="6">
    <location>
        <begin position="148"/>
        <end position="169"/>
    </location>
</feature>
<dbReference type="GO" id="GO:0005886">
    <property type="term" value="C:plasma membrane"/>
    <property type="evidence" value="ECO:0007669"/>
    <property type="project" value="UniProtKB-SubCell"/>
</dbReference>
<keyword evidence="3 6" id="KW-0812">Transmembrane</keyword>
<evidence type="ECO:0000256" key="5">
    <source>
        <dbReference type="ARBA" id="ARBA00023136"/>
    </source>
</evidence>
<feature type="transmembrane region" description="Helical" evidence="6">
    <location>
        <begin position="245"/>
        <end position="263"/>
    </location>
</feature>
<evidence type="ECO:0000256" key="2">
    <source>
        <dbReference type="ARBA" id="ARBA00009142"/>
    </source>
</evidence>
<accession>A0AAE3KB54</accession>
<feature type="transmembrane region" description="Helical" evidence="6">
    <location>
        <begin position="86"/>
        <end position="104"/>
    </location>
</feature>
<keyword evidence="8" id="KW-1185">Reference proteome</keyword>
<protein>
    <recommendedName>
        <fullName evidence="6">Probable membrane transporter protein</fullName>
    </recommendedName>
</protein>
<evidence type="ECO:0000313" key="7">
    <source>
        <dbReference type="EMBL" id="MCP1673188.1"/>
    </source>
</evidence>
<comment type="subcellular location">
    <subcellularLocation>
        <location evidence="6">Cell membrane</location>
        <topology evidence="6">Multi-pass membrane protein</topology>
    </subcellularLocation>
    <subcellularLocation>
        <location evidence="1">Membrane</location>
        <topology evidence="1">Multi-pass membrane protein</topology>
    </subcellularLocation>
</comment>
<comment type="caution">
    <text evidence="7">The sequence shown here is derived from an EMBL/GenBank/DDBJ whole genome shotgun (WGS) entry which is preliminary data.</text>
</comment>
<evidence type="ECO:0000256" key="4">
    <source>
        <dbReference type="ARBA" id="ARBA00022989"/>
    </source>
</evidence>
<feature type="transmembrane region" description="Helical" evidence="6">
    <location>
        <begin position="214"/>
        <end position="233"/>
    </location>
</feature>